<organism evidence="1">
    <name type="scientific">Candidatus Methanogaster sp. ANME-2c ERB4</name>
    <dbReference type="NCBI Taxonomy" id="2759911"/>
    <lineage>
        <taxon>Archaea</taxon>
        <taxon>Methanobacteriati</taxon>
        <taxon>Methanobacteriota</taxon>
        <taxon>Stenosarchaea group</taxon>
        <taxon>Methanomicrobia</taxon>
        <taxon>Methanosarcinales</taxon>
        <taxon>ANME-2 cluster</taxon>
        <taxon>Candidatus Methanogasteraceae</taxon>
        <taxon>Candidatus Methanogaster</taxon>
    </lineage>
</organism>
<accession>A0A7G9YFG0</accession>
<proteinExistence type="predicted"/>
<dbReference type="AlphaFoldDB" id="A0A7G9YFG0"/>
<protein>
    <submittedName>
        <fullName evidence="1">Uncharacterized protein</fullName>
    </submittedName>
</protein>
<sequence length="115" mass="12980">MKTDDEFEDVYEDVVIENCGIPVVITDVLVRKHRSTGRKLYINHPDSIPRIERGLKAALGVVPRANTSYRRRLGESGGMLLLRLPKDLRESYHIEKGSHALITPIGAKKAVIEFE</sequence>
<evidence type="ECO:0000313" key="1">
    <source>
        <dbReference type="EMBL" id="QNO46744.1"/>
    </source>
</evidence>
<name>A0A7G9YFG0_9EURY</name>
<dbReference type="EMBL" id="MT631216">
    <property type="protein sequence ID" value="QNO46744.1"/>
    <property type="molecule type" value="Genomic_DNA"/>
</dbReference>
<gene>
    <name evidence="1" type="ORF">EIOBDEGA_00032</name>
</gene>
<reference evidence="1" key="1">
    <citation type="submission" date="2020-06" db="EMBL/GenBank/DDBJ databases">
        <title>Unique genomic features of the anaerobic methanotrophic archaea.</title>
        <authorList>
            <person name="Chadwick G.L."/>
            <person name="Skennerton C.T."/>
            <person name="Laso-Perez R."/>
            <person name="Leu A.O."/>
            <person name="Speth D.R."/>
            <person name="Yu H."/>
            <person name="Morgan-Lang C."/>
            <person name="Hatzenpichler R."/>
            <person name="Goudeau D."/>
            <person name="Malmstrom R."/>
            <person name="Brazelton W.J."/>
            <person name="Woyke T."/>
            <person name="Hallam S.J."/>
            <person name="Tyson G.W."/>
            <person name="Wegener G."/>
            <person name="Boetius A."/>
            <person name="Orphan V."/>
        </authorList>
    </citation>
    <scope>NUCLEOTIDE SEQUENCE</scope>
</reference>